<dbReference type="Proteomes" id="UP001303115">
    <property type="component" value="Unassembled WGS sequence"/>
</dbReference>
<name>A0AAN6PLV5_9PEZI</name>
<dbReference type="PANTHER" id="PTHR42070:SF1">
    <property type="entry name" value="FILAMENT ASSOCIATED PROTEIN, PUTATIVE (AFU_ORTHOLOGUE AFUA_8G06630)-RELATED"/>
    <property type="match status" value="1"/>
</dbReference>
<feature type="compositionally biased region" description="Low complexity" evidence="1">
    <location>
        <begin position="135"/>
        <end position="158"/>
    </location>
</feature>
<sequence>MPPSPTEPKTEKETRNRVRDNQRRSRARRKEYLQDLEQRLRHAEQHGIHASVQVQAAARQVSEENKRLRLLLRHHGVSDASIESYLAATGTAVPPGGGSRAGTPGAAQRLDRLLNPGTNSTATSPRIPLPESRLSTAASSTNSTCAPPSPASPNATNDNNCSMAADLISTMTGVNPHEVRTSLGCTPGMDCHVDNNRIGSAIEYFTESGVVT</sequence>
<feature type="region of interest" description="Disordered" evidence="1">
    <location>
        <begin position="110"/>
        <end position="158"/>
    </location>
</feature>
<feature type="compositionally biased region" description="Basic and acidic residues" evidence="1">
    <location>
        <begin position="8"/>
        <end position="23"/>
    </location>
</feature>
<reference evidence="3" key="1">
    <citation type="journal article" date="2023" name="Mol. Phylogenet. Evol.">
        <title>Genome-scale phylogeny and comparative genomics of the fungal order Sordariales.</title>
        <authorList>
            <person name="Hensen N."/>
            <person name="Bonometti L."/>
            <person name="Westerberg I."/>
            <person name="Brannstrom I.O."/>
            <person name="Guillou S."/>
            <person name="Cros-Aarteil S."/>
            <person name="Calhoun S."/>
            <person name="Haridas S."/>
            <person name="Kuo A."/>
            <person name="Mondo S."/>
            <person name="Pangilinan J."/>
            <person name="Riley R."/>
            <person name="LaButti K."/>
            <person name="Andreopoulos B."/>
            <person name="Lipzen A."/>
            <person name="Chen C."/>
            <person name="Yan M."/>
            <person name="Daum C."/>
            <person name="Ng V."/>
            <person name="Clum A."/>
            <person name="Steindorff A."/>
            <person name="Ohm R.A."/>
            <person name="Martin F."/>
            <person name="Silar P."/>
            <person name="Natvig D.O."/>
            <person name="Lalanne C."/>
            <person name="Gautier V."/>
            <person name="Ament-Velasquez S.L."/>
            <person name="Kruys A."/>
            <person name="Hutchinson M.I."/>
            <person name="Powell A.J."/>
            <person name="Barry K."/>
            <person name="Miller A.N."/>
            <person name="Grigoriev I.V."/>
            <person name="Debuchy R."/>
            <person name="Gladieux P."/>
            <person name="Hiltunen Thoren M."/>
            <person name="Johannesson H."/>
        </authorList>
    </citation>
    <scope>NUCLEOTIDE SEQUENCE [LARGE SCALE GENOMIC DNA]</scope>
    <source>
        <strain evidence="3">CBS 284.82</strain>
    </source>
</reference>
<feature type="region of interest" description="Disordered" evidence="1">
    <location>
        <begin position="1"/>
        <end position="29"/>
    </location>
</feature>
<evidence type="ECO:0000313" key="3">
    <source>
        <dbReference type="Proteomes" id="UP001303115"/>
    </source>
</evidence>
<evidence type="ECO:0000313" key="2">
    <source>
        <dbReference type="EMBL" id="KAK4043419.1"/>
    </source>
</evidence>
<evidence type="ECO:0008006" key="4">
    <source>
        <dbReference type="Google" id="ProtNLM"/>
    </source>
</evidence>
<dbReference type="CDD" id="cd14688">
    <property type="entry name" value="bZIP_YAP"/>
    <property type="match status" value="1"/>
</dbReference>
<dbReference type="PANTHER" id="PTHR42070">
    <property type="entry name" value="FILAMENT ASSOCIATED PROTEIN, PUTATIVE (AFU_ORTHOLOGUE AFUA_8G06630)-RELATED"/>
    <property type="match status" value="1"/>
</dbReference>
<dbReference type="AlphaFoldDB" id="A0AAN6PLV5"/>
<dbReference type="EMBL" id="MU854328">
    <property type="protein sequence ID" value="KAK4043419.1"/>
    <property type="molecule type" value="Genomic_DNA"/>
</dbReference>
<keyword evidence="3" id="KW-1185">Reference proteome</keyword>
<organism evidence="2 3">
    <name type="scientific">Parachaetomium inaequale</name>
    <dbReference type="NCBI Taxonomy" id="2588326"/>
    <lineage>
        <taxon>Eukaryota</taxon>
        <taxon>Fungi</taxon>
        <taxon>Dikarya</taxon>
        <taxon>Ascomycota</taxon>
        <taxon>Pezizomycotina</taxon>
        <taxon>Sordariomycetes</taxon>
        <taxon>Sordariomycetidae</taxon>
        <taxon>Sordariales</taxon>
        <taxon>Chaetomiaceae</taxon>
        <taxon>Parachaetomium</taxon>
    </lineage>
</organism>
<protein>
    <recommendedName>
        <fullName evidence="4">BZIP domain-containing protein</fullName>
    </recommendedName>
</protein>
<gene>
    <name evidence="2" type="ORF">C8A01DRAFT_32545</name>
</gene>
<accession>A0AAN6PLV5</accession>
<proteinExistence type="predicted"/>
<comment type="caution">
    <text evidence="2">The sequence shown here is derived from an EMBL/GenBank/DDBJ whole genome shotgun (WGS) entry which is preliminary data.</text>
</comment>
<evidence type="ECO:0000256" key="1">
    <source>
        <dbReference type="SAM" id="MobiDB-lite"/>
    </source>
</evidence>